<comment type="caution">
    <text evidence="1">The sequence shown here is derived from an EMBL/GenBank/DDBJ whole genome shotgun (WGS) entry which is preliminary data.</text>
</comment>
<organism evidence="1 2">
    <name type="scientific">Rhododendron molle</name>
    <name type="common">Chinese azalea</name>
    <name type="synonym">Azalea mollis</name>
    <dbReference type="NCBI Taxonomy" id="49168"/>
    <lineage>
        <taxon>Eukaryota</taxon>
        <taxon>Viridiplantae</taxon>
        <taxon>Streptophyta</taxon>
        <taxon>Embryophyta</taxon>
        <taxon>Tracheophyta</taxon>
        <taxon>Spermatophyta</taxon>
        <taxon>Magnoliopsida</taxon>
        <taxon>eudicotyledons</taxon>
        <taxon>Gunneridae</taxon>
        <taxon>Pentapetalae</taxon>
        <taxon>asterids</taxon>
        <taxon>Ericales</taxon>
        <taxon>Ericaceae</taxon>
        <taxon>Ericoideae</taxon>
        <taxon>Rhodoreae</taxon>
        <taxon>Rhododendron</taxon>
    </lineage>
</organism>
<evidence type="ECO:0000313" key="1">
    <source>
        <dbReference type="EMBL" id="KAI8532142.1"/>
    </source>
</evidence>
<evidence type="ECO:0000313" key="2">
    <source>
        <dbReference type="Proteomes" id="UP001062846"/>
    </source>
</evidence>
<sequence length="217" mass="25516">MARCTPFVRCRYTDRIDIDNNTETVFYLVNISGHAESIATVTNRNTNTARYRAHNAFIEQYSYLHGNSPSEWMFEDDFQDWIAKLQYYSFVEQRLETVLQTSCFPGIWFDRTTIDEFTINCDTEDDMLKAFQNRLEPFFEHDGEQQIVFALQTHEWTIPVIDGVMNDEALVDFIGELDLFIGEFIAILMTKQLLARVIVFDGEGGEKIYPWYQNQFM</sequence>
<protein>
    <submittedName>
        <fullName evidence="1">Uncharacterized protein</fullName>
    </submittedName>
</protein>
<proteinExistence type="predicted"/>
<reference evidence="1" key="1">
    <citation type="submission" date="2022-02" db="EMBL/GenBank/DDBJ databases">
        <title>Plant Genome Project.</title>
        <authorList>
            <person name="Zhang R.-G."/>
        </authorList>
    </citation>
    <scope>NUCLEOTIDE SEQUENCE</scope>
    <source>
        <strain evidence="1">AT1</strain>
    </source>
</reference>
<name>A0ACC0LUV0_RHOML</name>
<dbReference type="Proteomes" id="UP001062846">
    <property type="component" value="Chromosome 11"/>
</dbReference>
<dbReference type="EMBL" id="CM046398">
    <property type="protein sequence ID" value="KAI8532142.1"/>
    <property type="molecule type" value="Genomic_DNA"/>
</dbReference>
<keyword evidence="2" id="KW-1185">Reference proteome</keyword>
<gene>
    <name evidence="1" type="ORF">RHMOL_Rhmol11G0190500</name>
</gene>
<accession>A0ACC0LUV0</accession>